<feature type="region of interest" description="Disordered" evidence="5">
    <location>
        <begin position="47"/>
        <end position="69"/>
    </location>
</feature>
<keyword evidence="6" id="KW-0812">Transmembrane</keyword>
<dbReference type="InterPro" id="IPR002885">
    <property type="entry name" value="PPR_rpt"/>
</dbReference>
<feature type="repeat" description="PPR" evidence="4">
    <location>
        <begin position="256"/>
        <end position="290"/>
    </location>
</feature>
<dbReference type="Pfam" id="PF04483">
    <property type="entry name" value="DUF565"/>
    <property type="match status" value="1"/>
</dbReference>
<evidence type="ECO:0008006" key="9">
    <source>
        <dbReference type="Google" id="ProtNLM"/>
    </source>
</evidence>
<evidence type="ECO:0000256" key="3">
    <source>
        <dbReference type="ARBA" id="ARBA00022737"/>
    </source>
</evidence>
<proteinExistence type="inferred from homology"/>
<dbReference type="Pfam" id="PF13041">
    <property type="entry name" value="PPR_2"/>
    <property type="match status" value="3"/>
</dbReference>
<dbReference type="InterPro" id="IPR011990">
    <property type="entry name" value="TPR-like_helical_dom_sf"/>
</dbReference>
<sequence>MAVAFQLFLSSSFLPSPLPKTVHPRHRRLLISSSAATPSKKKLGNALRDLPVPKFSSNDNKKKKTPINNTKKNNAKAWANTVSEALSEAIDNKQWLPSLQVFEMLMKQPFYQPKEKTYMKLLILLGRSGQPGQACKLFDEMIEQGLEPTSELYTALLAACCKSNLIDKAFTVLEQMKSFPLCQPNDYTYSILIKACVDAHRFELVESLYEQMAEQLITPNAATQNIVLTGYGKAGKYEEMEKIFTGMLNSMGSQPDSYTMNSILGLFGTEGQIEMMEKWYEKFQNLGIEPQTRTLNILIGAYGKKRMYDKMSSVMEYMRKLSFPWTTSTYNNVIEAFSDSGDAINMEYTFDQMIAEGMKPDMKTFCCLIRGYANSGLFHKVISSVQLAGRLEIPENTSFFNAVIYACAKAEDLVEMERVYRRMKSKLCKIDSTTYCIMMDAYRKKGISDKVYDLEQEMHSRTTKVCKEDGEDEVEAPFDVDKVLVGYLHSMVGAIKMPSSIPVNLPKHSKSRIRTVISLGKLAAQPFASNRFKRMVWSIRSAADGSSINSPPPPPTTNGGSGTRLMRAFQSLQFKLIARLKELRKNLPVKLFSLLVGFYCATAFATVIGQTGDWDVLSAALAVVVVEGIGALMYKGSLPSVFNLRNLIVIFNYWKAGLILGLFLDSFKY</sequence>
<feature type="repeat" description="PPR" evidence="4">
    <location>
        <begin position="114"/>
        <end position="148"/>
    </location>
</feature>
<evidence type="ECO:0000256" key="1">
    <source>
        <dbReference type="ARBA" id="ARBA00007626"/>
    </source>
</evidence>
<dbReference type="SUPFAM" id="SSF81901">
    <property type="entry name" value="HCP-like"/>
    <property type="match status" value="1"/>
</dbReference>
<dbReference type="PANTHER" id="PTHR47874">
    <property type="entry name" value="EXPRESSED PROTEIN"/>
    <property type="match status" value="1"/>
</dbReference>
<keyword evidence="6" id="KW-0472">Membrane</keyword>
<comment type="caution">
    <text evidence="7">The sequence shown here is derived from an EMBL/GenBank/DDBJ whole genome shotgun (WGS) entry which is preliminary data.</text>
</comment>
<feature type="transmembrane region" description="Helical" evidence="6">
    <location>
        <begin position="591"/>
        <end position="609"/>
    </location>
</feature>
<dbReference type="NCBIfam" id="TIGR00756">
    <property type="entry name" value="PPR"/>
    <property type="match status" value="7"/>
</dbReference>
<dbReference type="PANTHER" id="PTHR47874:SF7">
    <property type="entry name" value="BNAA05G30910D PROTEIN"/>
    <property type="match status" value="1"/>
</dbReference>
<dbReference type="Gene3D" id="1.25.40.10">
    <property type="entry name" value="Tetratricopeptide repeat domain"/>
    <property type="match status" value="3"/>
</dbReference>
<dbReference type="PROSITE" id="PS51375">
    <property type="entry name" value="PPR"/>
    <property type="match status" value="7"/>
</dbReference>
<dbReference type="InterPro" id="IPR044179">
    <property type="entry name" value="PPR5-like"/>
</dbReference>
<dbReference type="EMBL" id="JAYDYQ010002688">
    <property type="protein sequence ID" value="KAK4478360.1"/>
    <property type="molecule type" value="Genomic_DNA"/>
</dbReference>
<reference evidence="7 8" key="1">
    <citation type="journal article" date="2023" name="bioRxiv">
        <title>Genome report: Whole genome sequence and annotation of Penstemon davidsonii.</title>
        <authorList>
            <person name="Ostevik K.L."/>
            <person name="Alabady M."/>
            <person name="Zhang M."/>
            <person name="Rausher M.D."/>
        </authorList>
    </citation>
    <scope>NUCLEOTIDE SEQUENCE [LARGE SCALE GENOMIC DNA]</scope>
    <source>
        <strain evidence="7">DNT005</strain>
        <tissue evidence="7">Whole leaf</tissue>
    </source>
</reference>
<comment type="similarity">
    <text evidence="1">Belongs to the PPR family. P subfamily.</text>
</comment>
<accession>A0ABR0CNQ1</accession>
<feature type="repeat" description="PPR" evidence="4">
    <location>
        <begin position="149"/>
        <end position="183"/>
    </location>
</feature>
<dbReference type="Pfam" id="PF01535">
    <property type="entry name" value="PPR"/>
    <property type="match status" value="3"/>
</dbReference>
<evidence type="ECO:0000256" key="4">
    <source>
        <dbReference type="PROSITE-ProRule" id="PRU00708"/>
    </source>
</evidence>
<dbReference type="InterPro" id="IPR007572">
    <property type="entry name" value="Uncharacterised_Ycf20"/>
</dbReference>
<feature type="region of interest" description="Disordered" evidence="5">
    <location>
        <begin position="543"/>
        <end position="562"/>
    </location>
</feature>
<name>A0ABR0CNQ1_9LAMI</name>
<evidence type="ECO:0000313" key="8">
    <source>
        <dbReference type="Proteomes" id="UP001291926"/>
    </source>
</evidence>
<evidence type="ECO:0000256" key="2">
    <source>
        <dbReference type="ARBA" id="ARBA00009846"/>
    </source>
</evidence>
<evidence type="ECO:0000256" key="5">
    <source>
        <dbReference type="SAM" id="MobiDB-lite"/>
    </source>
</evidence>
<keyword evidence="3" id="KW-0677">Repeat</keyword>
<feature type="repeat" description="PPR" evidence="4">
    <location>
        <begin position="185"/>
        <end position="219"/>
    </location>
</feature>
<feature type="repeat" description="PPR" evidence="4">
    <location>
        <begin position="396"/>
        <end position="430"/>
    </location>
</feature>
<evidence type="ECO:0000256" key="6">
    <source>
        <dbReference type="SAM" id="Phobius"/>
    </source>
</evidence>
<dbReference type="Proteomes" id="UP001291926">
    <property type="component" value="Unassembled WGS sequence"/>
</dbReference>
<feature type="repeat" description="PPR" evidence="4">
    <location>
        <begin position="220"/>
        <end position="255"/>
    </location>
</feature>
<organism evidence="7 8">
    <name type="scientific">Penstemon davidsonii</name>
    <dbReference type="NCBI Taxonomy" id="160366"/>
    <lineage>
        <taxon>Eukaryota</taxon>
        <taxon>Viridiplantae</taxon>
        <taxon>Streptophyta</taxon>
        <taxon>Embryophyta</taxon>
        <taxon>Tracheophyta</taxon>
        <taxon>Spermatophyta</taxon>
        <taxon>Magnoliopsida</taxon>
        <taxon>eudicotyledons</taxon>
        <taxon>Gunneridae</taxon>
        <taxon>Pentapetalae</taxon>
        <taxon>asterids</taxon>
        <taxon>lamiids</taxon>
        <taxon>Lamiales</taxon>
        <taxon>Plantaginaceae</taxon>
        <taxon>Cheloneae</taxon>
        <taxon>Penstemon</taxon>
    </lineage>
</organism>
<feature type="transmembrane region" description="Helical" evidence="6">
    <location>
        <begin position="646"/>
        <end position="664"/>
    </location>
</feature>
<protein>
    <recommendedName>
        <fullName evidence="9">Pentatricopeptide repeat-containing protein</fullName>
    </recommendedName>
</protein>
<keyword evidence="8" id="KW-1185">Reference proteome</keyword>
<feature type="repeat" description="PPR" evidence="4">
    <location>
        <begin position="326"/>
        <end position="360"/>
    </location>
</feature>
<feature type="transmembrane region" description="Helical" evidence="6">
    <location>
        <begin position="616"/>
        <end position="634"/>
    </location>
</feature>
<comment type="similarity">
    <text evidence="2">Belongs to the ycf20 family.</text>
</comment>
<gene>
    <name evidence="7" type="ORF">RD792_017650</name>
</gene>
<evidence type="ECO:0000313" key="7">
    <source>
        <dbReference type="EMBL" id="KAK4478360.1"/>
    </source>
</evidence>
<keyword evidence="6" id="KW-1133">Transmembrane helix</keyword>